<feature type="domain" description="DDE-1" evidence="1">
    <location>
        <begin position="63"/>
        <end position="141"/>
    </location>
</feature>
<dbReference type="AlphaFoldDB" id="A0A5N4B2L8"/>
<dbReference type="Gene3D" id="3.30.420.10">
    <property type="entry name" value="Ribonuclease H-like superfamily/Ribonuclease H"/>
    <property type="match status" value="1"/>
</dbReference>
<reference evidence="2 3" key="1">
    <citation type="journal article" date="2018" name="Elife">
        <title>Firefly genomes illuminate parallel origins of bioluminescence in beetles.</title>
        <authorList>
            <person name="Fallon T.R."/>
            <person name="Lower S.E."/>
            <person name="Chang C.H."/>
            <person name="Bessho-Uehara M."/>
            <person name="Martin G.J."/>
            <person name="Bewick A.J."/>
            <person name="Behringer M."/>
            <person name="Debat H.J."/>
            <person name="Wong I."/>
            <person name="Day J.C."/>
            <person name="Suvorov A."/>
            <person name="Silva C.J."/>
            <person name="Stanger-Hall K.F."/>
            <person name="Hall D.W."/>
            <person name="Schmitz R.J."/>
            <person name="Nelson D.R."/>
            <person name="Lewis S.M."/>
            <person name="Shigenobu S."/>
            <person name="Bybee S.M."/>
            <person name="Larracuente A.M."/>
            <person name="Oba Y."/>
            <person name="Weng J.K."/>
        </authorList>
    </citation>
    <scope>NUCLEOTIDE SEQUENCE [LARGE SCALE GENOMIC DNA]</scope>
    <source>
        <strain evidence="2">1611_PpyrPB1</strain>
        <tissue evidence="2">Whole body</tissue>
    </source>
</reference>
<dbReference type="InParanoid" id="A0A5N4B2L8"/>
<dbReference type="GO" id="GO:0003677">
    <property type="term" value="F:DNA binding"/>
    <property type="evidence" value="ECO:0007669"/>
    <property type="project" value="TreeGrafter"/>
</dbReference>
<sequence length="148" mass="16790">MNKNIVKDYFLLKNILEGNNLFNNPSNIYNMDESVLQLNNRSGEVIAGKGSKVVTAAEKGETITKSAYINSDIFLEWLKTHFLPRKPAGKVLLLLDGHASHCNSIETRLFADEHDIILLCLPPHTTHYLQPFNSIFQVIKTWFLYSGL</sequence>
<dbReference type="EMBL" id="VVIM01000001">
    <property type="protein sequence ID" value="KAB0803768.1"/>
    <property type="molecule type" value="Genomic_DNA"/>
</dbReference>
<dbReference type="GO" id="GO:0005634">
    <property type="term" value="C:nucleus"/>
    <property type="evidence" value="ECO:0007669"/>
    <property type="project" value="TreeGrafter"/>
</dbReference>
<dbReference type="InterPro" id="IPR050863">
    <property type="entry name" value="CenT-Element_Derived"/>
</dbReference>
<accession>A0A5N4B2L8</accession>
<comment type="caution">
    <text evidence="2">The sequence shown here is derived from an EMBL/GenBank/DDBJ whole genome shotgun (WGS) entry which is preliminary data.</text>
</comment>
<evidence type="ECO:0000313" key="2">
    <source>
        <dbReference type="EMBL" id="KAB0803768.1"/>
    </source>
</evidence>
<organism evidence="2 3">
    <name type="scientific">Photinus pyralis</name>
    <name type="common">Common eastern firefly</name>
    <name type="synonym">Lampyris pyralis</name>
    <dbReference type="NCBI Taxonomy" id="7054"/>
    <lineage>
        <taxon>Eukaryota</taxon>
        <taxon>Metazoa</taxon>
        <taxon>Ecdysozoa</taxon>
        <taxon>Arthropoda</taxon>
        <taxon>Hexapoda</taxon>
        <taxon>Insecta</taxon>
        <taxon>Pterygota</taxon>
        <taxon>Neoptera</taxon>
        <taxon>Endopterygota</taxon>
        <taxon>Coleoptera</taxon>
        <taxon>Polyphaga</taxon>
        <taxon>Elateriformia</taxon>
        <taxon>Elateroidea</taxon>
        <taxon>Lampyridae</taxon>
        <taxon>Lampyrinae</taxon>
        <taxon>Photinus</taxon>
    </lineage>
</organism>
<protein>
    <recommendedName>
        <fullName evidence="1">DDE-1 domain-containing protein</fullName>
    </recommendedName>
</protein>
<evidence type="ECO:0000313" key="3">
    <source>
        <dbReference type="Proteomes" id="UP000327044"/>
    </source>
</evidence>
<dbReference type="PANTHER" id="PTHR19303:SF74">
    <property type="entry name" value="POGO TRANSPOSABLE ELEMENT WITH KRAB DOMAIN"/>
    <property type="match status" value="1"/>
</dbReference>
<keyword evidence="3" id="KW-1185">Reference proteome</keyword>
<proteinExistence type="predicted"/>
<dbReference type="InterPro" id="IPR004875">
    <property type="entry name" value="DDE_SF_endonuclease_dom"/>
</dbReference>
<dbReference type="InterPro" id="IPR036397">
    <property type="entry name" value="RNaseH_sf"/>
</dbReference>
<dbReference type="Pfam" id="PF03184">
    <property type="entry name" value="DDE_1"/>
    <property type="match status" value="1"/>
</dbReference>
<name>A0A5N4B2L8_PHOPY</name>
<dbReference type="Proteomes" id="UP000327044">
    <property type="component" value="Unassembled WGS sequence"/>
</dbReference>
<gene>
    <name evidence="2" type="ORF">PPYR_00738</name>
</gene>
<evidence type="ECO:0000259" key="1">
    <source>
        <dbReference type="Pfam" id="PF03184"/>
    </source>
</evidence>
<dbReference type="PANTHER" id="PTHR19303">
    <property type="entry name" value="TRANSPOSON"/>
    <property type="match status" value="1"/>
</dbReference>